<dbReference type="AlphaFoldDB" id="A0A926KTL6"/>
<dbReference type="NCBIfam" id="TIGR02772">
    <property type="entry name" value="Ku_bact"/>
    <property type="match status" value="1"/>
</dbReference>
<dbReference type="HAMAP" id="MF_01875">
    <property type="entry name" value="Prokaryotic_Ku"/>
    <property type="match status" value="1"/>
</dbReference>
<dbReference type="SUPFAM" id="SSF100939">
    <property type="entry name" value="SPOC domain-like"/>
    <property type="match status" value="1"/>
</dbReference>
<dbReference type="Pfam" id="PF02735">
    <property type="entry name" value="Ku"/>
    <property type="match status" value="1"/>
</dbReference>
<dbReference type="InterPro" id="IPR006164">
    <property type="entry name" value="DNA_bd_Ku70/Ku80"/>
</dbReference>
<evidence type="ECO:0000256" key="2">
    <source>
        <dbReference type="HAMAP-Rule" id="MF_01875"/>
    </source>
</evidence>
<dbReference type="Proteomes" id="UP000650466">
    <property type="component" value="Unassembled WGS sequence"/>
</dbReference>
<feature type="domain" description="Ku" evidence="3">
    <location>
        <begin position="52"/>
        <end position="180"/>
    </location>
</feature>
<keyword evidence="2" id="KW-0234">DNA repair</keyword>
<dbReference type="GO" id="GO:0006310">
    <property type="term" value="P:DNA recombination"/>
    <property type="evidence" value="ECO:0007669"/>
    <property type="project" value="UniProtKB-KW"/>
</dbReference>
<protein>
    <recommendedName>
        <fullName evidence="2">Non-homologous end joining protein Ku</fullName>
    </recommendedName>
</protein>
<comment type="function">
    <text evidence="2">With LigD forms a non-homologous end joining (NHEJ) DNA repair enzyme, which repairs dsDNA breaks with reduced fidelity. Binds linear dsDNA with 5'- and 3'- overhangs but not closed circular dsDNA nor ssDNA. Recruits and stimulates the ligase activity of LigD.</text>
</comment>
<keyword evidence="2" id="KW-0233">DNA recombination</keyword>
<keyword evidence="2" id="KW-0227">DNA damage</keyword>
<dbReference type="Gene3D" id="2.40.290.10">
    <property type="match status" value="1"/>
</dbReference>
<evidence type="ECO:0000256" key="1">
    <source>
        <dbReference type="ARBA" id="ARBA00023125"/>
    </source>
</evidence>
<comment type="subunit">
    <text evidence="2">Homodimer. Interacts with LigD.</text>
</comment>
<comment type="similarity">
    <text evidence="2">Belongs to the prokaryotic Ku family.</text>
</comment>
<dbReference type="RefSeq" id="WP_188176713.1">
    <property type="nucleotide sequence ID" value="NZ_JACVVD010000009.1"/>
</dbReference>
<gene>
    <name evidence="2" type="primary">ku</name>
    <name evidence="4" type="ORF">ICC18_22690</name>
</gene>
<name>A0A926KTL6_9BACL</name>
<dbReference type="PANTHER" id="PTHR41251:SF1">
    <property type="entry name" value="NON-HOMOLOGOUS END JOINING PROTEIN KU"/>
    <property type="match status" value="1"/>
</dbReference>
<keyword evidence="5" id="KW-1185">Reference proteome</keyword>
<dbReference type="EMBL" id="JACVVD010000009">
    <property type="protein sequence ID" value="MBD0382921.1"/>
    <property type="molecule type" value="Genomic_DNA"/>
</dbReference>
<dbReference type="CDD" id="cd00789">
    <property type="entry name" value="KU_like"/>
    <property type="match status" value="1"/>
</dbReference>
<evidence type="ECO:0000313" key="4">
    <source>
        <dbReference type="EMBL" id="MBD0382921.1"/>
    </source>
</evidence>
<evidence type="ECO:0000259" key="3">
    <source>
        <dbReference type="SMART" id="SM00559"/>
    </source>
</evidence>
<dbReference type="GO" id="GO:0006303">
    <property type="term" value="P:double-strand break repair via nonhomologous end joining"/>
    <property type="evidence" value="ECO:0007669"/>
    <property type="project" value="UniProtKB-UniRule"/>
</dbReference>
<dbReference type="PANTHER" id="PTHR41251">
    <property type="entry name" value="NON-HOMOLOGOUS END JOINING PROTEIN KU"/>
    <property type="match status" value="1"/>
</dbReference>
<sequence length="288" mass="32792">MRAMWRGTISFGLVNIPVSMYKATEKQKTSFRSLHASCQQPIQYKKWCPSCHREVQQQEIIRGYEYIPGNYITMTDEDMDKLPLPTLRTIEILHFTDQESIDPIYYENAYYLGPAEFGGRSYKLLHAAMRQTGMVAVAKIAFRTSEHLAVLRLHRNCLVLNFIYYPAEIRAVREVPGLEGDGQFTESELQMAVQLINQICGVFRNDYRSNYEAALQQLIQAKIQNRAIEQPQISPVIDLMEALQQSLAAHRQPAVMVPDTPPVVFPAASMLPNGALTATSTARPRRLR</sequence>
<organism evidence="4 5">
    <name type="scientific">Paenibacillus sedimenti</name>
    <dbReference type="NCBI Taxonomy" id="2770274"/>
    <lineage>
        <taxon>Bacteria</taxon>
        <taxon>Bacillati</taxon>
        <taxon>Bacillota</taxon>
        <taxon>Bacilli</taxon>
        <taxon>Bacillales</taxon>
        <taxon>Paenibacillaceae</taxon>
        <taxon>Paenibacillus</taxon>
    </lineage>
</organism>
<proteinExistence type="inferred from homology"/>
<dbReference type="SMART" id="SM00559">
    <property type="entry name" value="Ku78"/>
    <property type="match status" value="1"/>
</dbReference>
<dbReference type="GO" id="GO:0003690">
    <property type="term" value="F:double-stranded DNA binding"/>
    <property type="evidence" value="ECO:0007669"/>
    <property type="project" value="UniProtKB-UniRule"/>
</dbReference>
<accession>A0A926KTL6</accession>
<comment type="caution">
    <text evidence="4">The sequence shown here is derived from an EMBL/GenBank/DDBJ whole genome shotgun (WGS) entry which is preliminary data.</text>
</comment>
<dbReference type="PIRSF" id="PIRSF006493">
    <property type="entry name" value="Prok_Ku"/>
    <property type="match status" value="1"/>
</dbReference>
<dbReference type="InterPro" id="IPR009187">
    <property type="entry name" value="Prok_Ku"/>
</dbReference>
<dbReference type="InterPro" id="IPR016194">
    <property type="entry name" value="SPOC-like_C_dom_sf"/>
</dbReference>
<keyword evidence="1 2" id="KW-0238">DNA-binding</keyword>
<evidence type="ECO:0000313" key="5">
    <source>
        <dbReference type="Proteomes" id="UP000650466"/>
    </source>
</evidence>
<reference evidence="4" key="1">
    <citation type="submission" date="2020-09" db="EMBL/GenBank/DDBJ databases">
        <title>Draft Genome Sequence of Paenibacillus sp. WST5.</title>
        <authorList>
            <person name="Bao Z."/>
        </authorList>
    </citation>
    <scope>NUCLEOTIDE SEQUENCE</scope>
    <source>
        <strain evidence="4">WST5</strain>
    </source>
</reference>